<accession>A0A0D8J0F6</accession>
<dbReference type="RefSeq" id="WP_050004875.1">
    <property type="nucleotide sequence ID" value="NZ_CAUBBA010000041.1"/>
</dbReference>
<proteinExistence type="predicted"/>
<sequence length="61" mass="6974">MKRKDPRRELARKLSGAKLKEPPELCTRCVWAMHESGCPVCPFPRCVRRSTPGNVEKLKPV</sequence>
<reference evidence="1" key="1">
    <citation type="submission" date="2015-02" db="EMBL/GenBank/DDBJ databases">
        <title>A novel member of the family Ruminococcaceae isolated from human feces.</title>
        <authorList>
            <person name="Shkoporov A.N."/>
            <person name="Chaplin A.V."/>
            <person name="Motuzova O.V."/>
            <person name="Kafarskaia L.I."/>
            <person name="Khokhlova E.V."/>
            <person name="Efimov B.A."/>
        </authorList>
    </citation>
    <scope>NUCLEOTIDE SEQUENCE [LARGE SCALE GENOMIC DNA]</scope>
    <source>
        <strain evidence="1">585-1</strain>
    </source>
</reference>
<gene>
    <name evidence="1" type="ORF">TQ39_05925</name>
</gene>
<dbReference type="GeneID" id="42856160"/>
<protein>
    <submittedName>
        <fullName evidence="1">Uncharacterized protein</fullName>
    </submittedName>
</protein>
<name>A0A0D8J0F6_9FIRM</name>
<dbReference type="EMBL" id="JXXK01000006">
    <property type="protein sequence ID" value="KJF40450.1"/>
    <property type="molecule type" value="Genomic_DNA"/>
</dbReference>
<organism evidence="1 2">
    <name type="scientific">Ruthenibacterium lactatiformans</name>
    <dbReference type="NCBI Taxonomy" id="1550024"/>
    <lineage>
        <taxon>Bacteria</taxon>
        <taxon>Bacillati</taxon>
        <taxon>Bacillota</taxon>
        <taxon>Clostridia</taxon>
        <taxon>Eubacteriales</taxon>
        <taxon>Oscillospiraceae</taxon>
        <taxon>Ruthenibacterium</taxon>
    </lineage>
</organism>
<evidence type="ECO:0000313" key="2">
    <source>
        <dbReference type="Proteomes" id="UP000032483"/>
    </source>
</evidence>
<keyword evidence="2" id="KW-1185">Reference proteome</keyword>
<dbReference type="Proteomes" id="UP000032483">
    <property type="component" value="Unassembled WGS sequence"/>
</dbReference>
<comment type="caution">
    <text evidence="1">The sequence shown here is derived from an EMBL/GenBank/DDBJ whole genome shotgun (WGS) entry which is preliminary data.</text>
</comment>
<dbReference type="AlphaFoldDB" id="A0A0D8J0F6"/>
<evidence type="ECO:0000313" key="1">
    <source>
        <dbReference type="EMBL" id="KJF40450.1"/>
    </source>
</evidence>